<evidence type="ECO:0000259" key="3">
    <source>
        <dbReference type="Pfam" id="PF16344"/>
    </source>
</evidence>
<gene>
    <name evidence="4" type="ORF">SAMN05421740_11113</name>
</gene>
<keyword evidence="1" id="KW-0472">Membrane</keyword>
<accession>A0A1H7TE16</accession>
<evidence type="ECO:0000259" key="2">
    <source>
        <dbReference type="Pfam" id="PF04773"/>
    </source>
</evidence>
<dbReference type="Pfam" id="PF04773">
    <property type="entry name" value="FecR"/>
    <property type="match status" value="1"/>
</dbReference>
<dbReference type="EMBL" id="FNZR01000011">
    <property type="protein sequence ID" value="SEL83122.1"/>
    <property type="molecule type" value="Genomic_DNA"/>
</dbReference>
<name>A0A1H7TE16_9SPHI</name>
<proteinExistence type="predicted"/>
<feature type="transmembrane region" description="Helical" evidence="1">
    <location>
        <begin position="83"/>
        <end position="100"/>
    </location>
</feature>
<feature type="domain" description="Protein FecR C-terminal" evidence="3">
    <location>
        <begin position="331"/>
        <end position="398"/>
    </location>
</feature>
<dbReference type="Pfam" id="PF16344">
    <property type="entry name" value="FecR_C"/>
    <property type="match status" value="1"/>
</dbReference>
<sequence length="400" mass="44161">MERSRLRQLLTDYSTGTISETDLEILLDYVAGHQHDANLDSLLEELLEETDAAADLPIDAETLYQRIVDHSAFSRPRRFSKKYWNYGAAAVLLLLGGWLLSKKDPISNNGVLPDSTATLTHTVTSSPSDKPILRLADGRTIDLDDAANGLLAVEGETQIKFDGATLHYEGELPDANGKLLTNTIVTPKGRQYQLVLPDGSKIWLNAATEFTYPVQFNKSRREVTINGEAYFEVEKAADWPFIVKTKSQEVEVLGTHFNVSAYEDDEQAKTTLVEGSVKVSSIAVGSAPAQITNRSIILTPGQQAVTKRGKSQIVVGSIDTEEVISWKENLFVFYDEEISEVMKKVSRWYDVEVTYLDGMAGKRIGGSIPRFASIGELMDALQATGLLHYKLEGGIVVIMK</sequence>
<dbReference type="Gene3D" id="3.55.50.30">
    <property type="match status" value="1"/>
</dbReference>
<dbReference type="InterPro" id="IPR012373">
    <property type="entry name" value="Ferrdict_sens_TM"/>
</dbReference>
<dbReference type="PANTHER" id="PTHR30273:SF2">
    <property type="entry name" value="PROTEIN FECR"/>
    <property type="match status" value="1"/>
</dbReference>
<reference evidence="5" key="1">
    <citation type="submission" date="2016-10" db="EMBL/GenBank/DDBJ databases">
        <authorList>
            <person name="Varghese N."/>
            <person name="Submissions S."/>
        </authorList>
    </citation>
    <scope>NUCLEOTIDE SEQUENCE [LARGE SCALE GENOMIC DNA]</scope>
    <source>
        <strain evidence="5">Jip14</strain>
    </source>
</reference>
<evidence type="ECO:0000313" key="4">
    <source>
        <dbReference type="EMBL" id="SEL83122.1"/>
    </source>
</evidence>
<dbReference type="PANTHER" id="PTHR30273">
    <property type="entry name" value="PERIPLASMIC SIGNAL SENSOR AND SIGMA FACTOR ACTIVATOR FECR-RELATED"/>
    <property type="match status" value="1"/>
</dbReference>
<dbReference type="Proteomes" id="UP000198916">
    <property type="component" value="Unassembled WGS sequence"/>
</dbReference>
<evidence type="ECO:0000313" key="5">
    <source>
        <dbReference type="Proteomes" id="UP000198916"/>
    </source>
</evidence>
<dbReference type="RefSeq" id="WP_090608539.1">
    <property type="nucleotide sequence ID" value="NZ_FNZR01000011.1"/>
</dbReference>
<feature type="domain" description="FecR protein" evidence="2">
    <location>
        <begin position="183"/>
        <end position="278"/>
    </location>
</feature>
<dbReference type="AlphaFoldDB" id="A0A1H7TE16"/>
<evidence type="ECO:0000256" key="1">
    <source>
        <dbReference type="SAM" id="Phobius"/>
    </source>
</evidence>
<protein>
    <submittedName>
        <fullName evidence="4">FecR family protein</fullName>
    </submittedName>
</protein>
<dbReference type="Gene3D" id="2.60.120.1440">
    <property type="match status" value="1"/>
</dbReference>
<dbReference type="InterPro" id="IPR006860">
    <property type="entry name" value="FecR"/>
</dbReference>
<organism evidence="4 5">
    <name type="scientific">Parapedobacter koreensis</name>
    <dbReference type="NCBI Taxonomy" id="332977"/>
    <lineage>
        <taxon>Bacteria</taxon>
        <taxon>Pseudomonadati</taxon>
        <taxon>Bacteroidota</taxon>
        <taxon>Sphingobacteriia</taxon>
        <taxon>Sphingobacteriales</taxon>
        <taxon>Sphingobacteriaceae</taxon>
        <taxon>Parapedobacter</taxon>
    </lineage>
</organism>
<dbReference type="InterPro" id="IPR032508">
    <property type="entry name" value="FecR_C"/>
</dbReference>
<keyword evidence="5" id="KW-1185">Reference proteome</keyword>
<keyword evidence="1" id="KW-0812">Transmembrane</keyword>
<dbReference type="FunFam" id="2.60.120.1440:FF:000001">
    <property type="entry name" value="Putative anti-sigma factor"/>
    <property type="match status" value="1"/>
</dbReference>
<dbReference type="STRING" id="332977.SAMN05421740_11113"/>
<keyword evidence="1" id="KW-1133">Transmembrane helix</keyword>
<dbReference type="GO" id="GO:0016989">
    <property type="term" value="F:sigma factor antagonist activity"/>
    <property type="evidence" value="ECO:0007669"/>
    <property type="project" value="TreeGrafter"/>
</dbReference>
<dbReference type="OrthoDB" id="1099963at2"/>